<dbReference type="RefSeq" id="WP_072696215.1">
    <property type="nucleotide sequence ID" value="NZ_FRDI01000003.1"/>
</dbReference>
<dbReference type="Proteomes" id="UP000186469">
    <property type="component" value="Unassembled WGS sequence"/>
</dbReference>
<dbReference type="EMBL" id="FRDI01000003">
    <property type="protein sequence ID" value="SHN54232.1"/>
    <property type="molecule type" value="Genomic_DNA"/>
</dbReference>
<organism evidence="1 2">
    <name type="scientific">Desulfovibrio litoralis DSM 11393</name>
    <dbReference type="NCBI Taxonomy" id="1121455"/>
    <lineage>
        <taxon>Bacteria</taxon>
        <taxon>Pseudomonadati</taxon>
        <taxon>Thermodesulfobacteriota</taxon>
        <taxon>Desulfovibrionia</taxon>
        <taxon>Desulfovibrionales</taxon>
        <taxon>Desulfovibrionaceae</taxon>
        <taxon>Desulfovibrio</taxon>
    </lineage>
</organism>
<sequence length="198" mass="22811">MGVDRNLLPEYYPTHQQSSEFWEHLGRAVATFGFLEEVLKRAIFNLTGSKRVNKLNHDGIKRNEDEINIELVNWANKIEKDLTSQLYSLAEIFGKAHRNIPNKEGYNYSDELVQEIKKASEIRNVLCHGSWRPSDSLDKSLPLYFKKKKGLEAFDTNIDIEWLKQAQKYTTELACKVMDSVTLRGIDFPGTQQASDND</sequence>
<evidence type="ECO:0008006" key="3">
    <source>
        <dbReference type="Google" id="ProtNLM"/>
    </source>
</evidence>
<proteinExistence type="predicted"/>
<dbReference type="AlphaFoldDB" id="A0A1M7S7A9"/>
<name>A0A1M7S7A9_9BACT</name>
<gene>
    <name evidence="1" type="ORF">SAMN02745728_00510</name>
</gene>
<accession>A0A1M7S7A9</accession>
<dbReference type="STRING" id="1121455.SAMN02745728_00510"/>
<keyword evidence="2" id="KW-1185">Reference proteome</keyword>
<reference evidence="1 2" key="1">
    <citation type="submission" date="2016-12" db="EMBL/GenBank/DDBJ databases">
        <authorList>
            <person name="Song W.-J."/>
            <person name="Kurnit D.M."/>
        </authorList>
    </citation>
    <scope>NUCLEOTIDE SEQUENCE [LARGE SCALE GENOMIC DNA]</scope>
    <source>
        <strain evidence="1 2">DSM 11393</strain>
    </source>
</reference>
<protein>
    <recommendedName>
        <fullName evidence="3">RiboL-PSP-HEPN domain-containing protein</fullName>
    </recommendedName>
</protein>
<evidence type="ECO:0000313" key="1">
    <source>
        <dbReference type="EMBL" id="SHN54232.1"/>
    </source>
</evidence>
<evidence type="ECO:0000313" key="2">
    <source>
        <dbReference type="Proteomes" id="UP000186469"/>
    </source>
</evidence>
<dbReference type="OrthoDB" id="571485at2"/>